<dbReference type="Proteomes" id="UP001595645">
    <property type="component" value="Unassembled WGS sequence"/>
</dbReference>
<dbReference type="PANTHER" id="PTHR42986">
    <property type="entry name" value="BENZALDEHYDE DEHYDROGENASE YFMT"/>
    <property type="match status" value="1"/>
</dbReference>
<evidence type="ECO:0000256" key="1">
    <source>
        <dbReference type="ARBA" id="ARBA00009986"/>
    </source>
</evidence>
<feature type="active site" evidence="4">
    <location>
        <position position="253"/>
    </location>
</feature>
<dbReference type="InterPro" id="IPR029510">
    <property type="entry name" value="Ald_DH_CS_GLU"/>
</dbReference>
<gene>
    <name evidence="8" type="ORF">ACFOSH_44605</name>
</gene>
<dbReference type="InterPro" id="IPR016163">
    <property type="entry name" value="Ald_DH_C"/>
</dbReference>
<accession>A0ABV7PF65</accession>
<dbReference type="PROSITE" id="PS00070">
    <property type="entry name" value="ALDEHYDE_DEHYDR_CYS"/>
    <property type="match status" value="1"/>
</dbReference>
<evidence type="ECO:0000256" key="5">
    <source>
        <dbReference type="RuleBase" id="RU003345"/>
    </source>
</evidence>
<evidence type="ECO:0000256" key="6">
    <source>
        <dbReference type="SAM" id="MobiDB-lite"/>
    </source>
</evidence>
<dbReference type="RefSeq" id="WP_378248001.1">
    <property type="nucleotide sequence ID" value="NZ_JBHRWK010000164.1"/>
</dbReference>
<dbReference type="CDD" id="cd07152">
    <property type="entry name" value="ALDH_BenzADH"/>
    <property type="match status" value="1"/>
</dbReference>
<evidence type="ECO:0000313" key="8">
    <source>
        <dbReference type="EMBL" id="MFC3456542.1"/>
    </source>
</evidence>
<dbReference type="PROSITE" id="PS00687">
    <property type="entry name" value="ALDEHYDE_DEHYDR_GLU"/>
    <property type="match status" value="1"/>
</dbReference>
<comment type="caution">
    <text evidence="8">The sequence shown here is derived from an EMBL/GenBank/DDBJ whole genome shotgun (WGS) entry which is preliminary data.</text>
</comment>
<feature type="region of interest" description="Disordered" evidence="6">
    <location>
        <begin position="444"/>
        <end position="464"/>
    </location>
</feature>
<dbReference type="PANTHER" id="PTHR42986:SF1">
    <property type="entry name" value="BENZALDEHYDE DEHYDROGENASE YFMT"/>
    <property type="match status" value="1"/>
</dbReference>
<evidence type="ECO:0000256" key="2">
    <source>
        <dbReference type="ARBA" id="ARBA00023002"/>
    </source>
</evidence>
<keyword evidence="3" id="KW-0520">NAD</keyword>
<dbReference type="Gene3D" id="3.40.605.10">
    <property type="entry name" value="Aldehyde Dehydrogenase, Chain A, domain 1"/>
    <property type="match status" value="1"/>
</dbReference>
<feature type="domain" description="Aldehyde dehydrogenase" evidence="7">
    <location>
        <begin position="18"/>
        <end position="476"/>
    </location>
</feature>
<dbReference type="InterPro" id="IPR015590">
    <property type="entry name" value="Aldehyde_DH_dom"/>
</dbReference>
<organism evidence="8 9">
    <name type="scientific">Amycolatopsis speibonae</name>
    <dbReference type="NCBI Taxonomy" id="1450224"/>
    <lineage>
        <taxon>Bacteria</taxon>
        <taxon>Bacillati</taxon>
        <taxon>Actinomycetota</taxon>
        <taxon>Actinomycetes</taxon>
        <taxon>Pseudonocardiales</taxon>
        <taxon>Pseudonocardiaceae</taxon>
        <taxon>Amycolatopsis</taxon>
    </lineage>
</organism>
<evidence type="ECO:0000256" key="4">
    <source>
        <dbReference type="PROSITE-ProRule" id="PRU10007"/>
    </source>
</evidence>
<evidence type="ECO:0000256" key="3">
    <source>
        <dbReference type="ARBA" id="ARBA00023027"/>
    </source>
</evidence>
<dbReference type="InterPro" id="IPR016161">
    <property type="entry name" value="Ald_DH/histidinol_DH"/>
</dbReference>
<dbReference type="EMBL" id="JBHRWK010000164">
    <property type="protein sequence ID" value="MFC3456542.1"/>
    <property type="molecule type" value="Genomic_DNA"/>
</dbReference>
<evidence type="ECO:0000259" key="7">
    <source>
        <dbReference type="Pfam" id="PF00171"/>
    </source>
</evidence>
<keyword evidence="9" id="KW-1185">Reference proteome</keyword>
<name>A0ABV7PF65_9PSEU</name>
<protein>
    <submittedName>
        <fullName evidence="8">Benzaldehyde dehydrogenase</fullName>
    </submittedName>
</protein>
<proteinExistence type="inferred from homology"/>
<dbReference type="InterPro" id="IPR016162">
    <property type="entry name" value="Ald_DH_N"/>
</dbReference>
<feature type="compositionally biased region" description="Gly residues" evidence="6">
    <location>
        <begin position="450"/>
        <end position="460"/>
    </location>
</feature>
<reference evidence="9" key="1">
    <citation type="journal article" date="2019" name="Int. J. Syst. Evol. Microbiol.">
        <title>The Global Catalogue of Microorganisms (GCM) 10K type strain sequencing project: providing services to taxonomists for standard genome sequencing and annotation.</title>
        <authorList>
            <consortium name="The Broad Institute Genomics Platform"/>
            <consortium name="The Broad Institute Genome Sequencing Center for Infectious Disease"/>
            <person name="Wu L."/>
            <person name="Ma J."/>
        </authorList>
    </citation>
    <scope>NUCLEOTIDE SEQUENCE [LARGE SCALE GENOMIC DNA]</scope>
    <source>
        <strain evidence="9">CGMCC 4.7676</strain>
    </source>
</reference>
<evidence type="ECO:0000313" key="9">
    <source>
        <dbReference type="Proteomes" id="UP001595645"/>
    </source>
</evidence>
<sequence length="488" mass="51419">MANLDPARWTGRIWTGQWQPGSAGDHDVFSPSTGKHLATIGYASPADIDASAEIAVAAQREWAARTYEERAAIMRRAGDLWRAHADEVTEWVRAESGSAAFKAANEVEIAAQECYEAAALTSVPYGEMIRSTQPRLSLSRRLPVGVVAVIAPFNAPIVLSIRAVAPALALGNAVLLKPDSRTPICGGVALAAIFEEAGVPAGVFQVLPGRGAVAGERLITNPHTRVIAFTGSTGAGRRVGELAAINLKRAHLELGGNNALIVLDDADLATAPSVGAAGSFLHQGQICMATGRQLVHESIADEYVARLAEHANALTVGDPAADPTVNLGPIIDEKQRDSIHALVTDTVAAGATLVAGGTYQDLFYRPTVVDHVTSSHRLFREETFGPVAPIIRFSTVEEAVELARDTPYGLSLGILTGNVMRGLDLADRIPSGNVHINDQTINDEAPAPFGGVGDSGNGSRHGGHQANLEAFTEAQWLTLRGTPPSYPF</sequence>
<dbReference type="Gene3D" id="3.40.309.10">
    <property type="entry name" value="Aldehyde Dehydrogenase, Chain A, domain 2"/>
    <property type="match status" value="1"/>
</dbReference>
<dbReference type="Pfam" id="PF00171">
    <property type="entry name" value="Aldedh"/>
    <property type="match status" value="1"/>
</dbReference>
<keyword evidence="2 5" id="KW-0560">Oxidoreductase</keyword>
<dbReference type="SUPFAM" id="SSF53720">
    <property type="entry name" value="ALDH-like"/>
    <property type="match status" value="1"/>
</dbReference>
<dbReference type="InterPro" id="IPR016160">
    <property type="entry name" value="Ald_DH_CS_CYS"/>
</dbReference>
<comment type="similarity">
    <text evidence="1 5">Belongs to the aldehyde dehydrogenase family.</text>
</comment>